<sequence length="69" mass="8377">MLKDLQRHRDRWVPSIEHRIREYRISWGALIQTFVRFAFPWFHAHVRRSTLLLYPRSEAGFRVNVSVAV</sequence>
<dbReference type="AlphaFoldDB" id="A0A9D4NIB3"/>
<reference evidence="1" key="2">
    <citation type="submission" date="2020-11" db="EMBL/GenBank/DDBJ databases">
        <authorList>
            <person name="McCartney M.A."/>
            <person name="Auch B."/>
            <person name="Kono T."/>
            <person name="Mallez S."/>
            <person name="Becker A."/>
            <person name="Gohl D.M."/>
            <person name="Silverstein K.A.T."/>
            <person name="Koren S."/>
            <person name="Bechman K.B."/>
            <person name="Herman A."/>
            <person name="Abrahante J.E."/>
            <person name="Garbe J."/>
        </authorList>
    </citation>
    <scope>NUCLEOTIDE SEQUENCE</scope>
    <source>
        <strain evidence="1">Duluth1</strain>
        <tissue evidence="1">Whole animal</tissue>
    </source>
</reference>
<evidence type="ECO:0000313" key="2">
    <source>
        <dbReference type="Proteomes" id="UP000828390"/>
    </source>
</evidence>
<reference evidence="1" key="1">
    <citation type="journal article" date="2019" name="bioRxiv">
        <title>The Genome of the Zebra Mussel, Dreissena polymorpha: A Resource for Invasive Species Research.</title>
        <authorList>
            <person name="McCartney M.A."/>
            <person name="Auch B."/>
            <person name="Kono T."/>
            <person name="Mallez S."/>
            <person name="Zhang Y."/>
            <person name="Obille A."/>
            <person name="Becker A."/>
            <person name="Abrahante J.E."/>
            <person name="Garbe J."/>
            <person name="Badalamenti J.P."/>
            <person name="Herman A."/>
            <person name="Mangelson H."/>
            <person name="Liachko I."/>
            <person name="Sullivan S."/>
            <person name="Sone E.D."/>
            <person name="Koren S."/>
            <person name="Silverstein K.A.T."/>
            <person name="Beckman K.B."/>
            <person name="Gohl D.M."/>
        </authorList>
    </citation>
    <scope>NUCLEOTIDE SEQUENCE</scope>
    <source>
        <strain evidence="1">Duluth1</strain>
        <tissue evidence="1">Whole animal</tissue>
    </source>
</reference>
<protein>
    <submittedName>
        <fullName evidence="1">Uncharacterized protein</fullName>
    </submittedName>
</protein>
<evidence type="ECO:0000313" key="1">
    <source>
        <dbReference type="EMBL" id="KAH3897108.1"/>
    </source>
</evidence>
<dbReference type="EMBL" id="JAIWYP010000001">
    <property type="protein sequence ID" value="KAH3897108.1"/>
    <property type="molecule type" value="Genomic_DNA"/>
</dbReference>
<keyword evidence="2" id="KW-1185">Reference proteome</keyword>
<proteinExistence type="predicted"/>
<name>A0A9D4NIB3_DREPO</name>
<accession>A0A9D4NIB3</accession>
<gene>
    <name evidence="1" type="ORF">DPMN_021293</name>
</gene>
<dbReference type="Proteomes" id="UP000828390">
    <property type="component" value="Unassembled WGS sequence"/>
</dbReference>
<comment type="caution">
    <text evidence="1">The sequence shown here is derived from an EMBL/GenBank/DDBJ whole genome shotgun (WGS) entry which is preliminary data.</text>
</comment>
<organism evidence="1 2">
    <name type="scientific">Dreissena polymorpha</name>
    <name type="common">Zebra mussel</name>
    <name type="synonym">Mytilus polymorpha</name>
    <dbReference type="NCBI Taxonomy" id="45954"/>
    <lineage>
        <taxon>Eukaryota</taxon>
        <taxon>Metazoa</taxon>
        <taxon>Spiralia</taxon>
        <taxon>Lophotrochozoa</taxon>
        <taxon>Mollusca</taxon>
        <taxon>Bivalvia</taxon>
        <taxon>Autobranchia</taxon>
        <taxon>Heteroconchia</taxon>
        <taxon>Euheterodonta</taxon>
        <taxon>Imparidentia</taxon>
        <taxon>Neoheterodontei</taxon>
        <taxon>Myida</taxon>
        <taxon>Dreissenoidea</taxon>
        <taxon>Dreissenidae</taxon>
        <taxon>Dreissena</taxon>
    </lineage>
</organism>